<gene>
    <name evidence="2" type="ORF">GGG17_02280</name>
</gene>
<dbReference type="RefSeq" id="WP_154592177.1">
    <property type="nucleotide sequence ID" value="NZ_WLVL01000007.1"/>
</dbReference>
<dbReference type="InterPro" id="IPR039564">
    <property type="entry name" value="Peptidase_C39-like"/>
</dbReference>
<evidence type="ECO:0000313" key="3">
    <source>
        <dbReference type="Proteomes" id="UP000431092"/>
    </source>
</evidence>
<keyword evidence="3" id="KW-1185">Reference proteome</keyword>
<proteinExistence type="predicted"/>
<dbReference type="Pfam" id="PF13529">
    <property type="entry name" value="Peptidase_C39_2"/>
    <property type="match status" value="1"/>
</dbReference>
<comment type="caution">
    <text evidence="2">The sequence shown here is derived from an EMBL/GenBank/DDBJ whole genome shotgun (WGS) entry which is preliminary data.</text>
</comment>
<sequence>MSDVAIRKYWTGLKGRVPLNINWDQVNADSAVYVTASEYAPNRAAPASAQRFVGDATITVRNVTPHGPPYDPNHGVTFVVDVAWGAPLNVVTDIVLLDRPRGSQHPPLDWRRLAFTVQHQQQTNWCWCAVSVSVANFYGASLTQCTFANTFLSRTDCCTASGGSGPCNQQARLGGALQTAGHLASASPSQPSFATIQGEIDGGRPACVRIEWSGGGGHFVVVDGYLAQDQFVGVEDPWSGATDVRLSTLNSSYQGTGRVTHSYLTR</sequence>
<name>A0A6I3I9G2_9MICO</name>
<evidence type="ECO:0000313" key="2">
    <source>
        <dbReference type="EMBL" id="MTB70818.1"/>
    </source>
</evidence>
<dbReference type="EMBL" id="WLVL01000007">
    <property type="protein sequence ID" value="MTB70818.1"/>
    <property type="molecule type" value="Genomic_DNA"/>
</dbReference>
<feature type="domain" description="Peptidase C39-like" evidence="1">
    <location>
        <begin position="116"/>
        <end position="238"/>
    </location>
</feature>
<dbReference type="Proteomes" id="UP000431092">
    <property type="component" value="Unassembled WGS sequence"/>
</dbReference>
<organism evidence="2 3">
    <name type="scientific">Arsenicicoccus cauae</name>
    <dbReference type="NCBI Taxonomy" id="2663847"/>
    <lineage>
        <taxon>Bacteria</taxon>
        <taxon>Bacillati</taxon>
        <taxon>Actinomycetota</taxon>
        <taxon>Actinomycetes</taxon>
        <taxon>Micrococcales</taxon>
        <taxon>Intrasporangiaceae</taxon>
        <taxon>Arsenicicoccus</taxon>
    </lineage>
</organism>
<dbReference type="AlphaFoldDB" id="A0A6I3I9G2"/>
<dbReference type="Gene3D" id="3.90.70.10">
    <property type="entry name" value="Cysteine proteinases"/>
    <property type="match status" value="1"/>
</dbReference>
<evidence type="ECO:0000259" key="1">
    <source>
        <dbReference type="Pfam" id="PF13529"/>
    </source>
</evidence>
<reference evidence="2 3" key="1">
    <citation type="submission" date="2019-11" db="EMBL/GenBank/DDBJ databases">
        <title>Whole genome sequencing identifies a novel species of the genus Arsenicicoccus isolated from human blood.</title>
        <authorList>
            <person name="Jeong J.H."/>
            <person name="Kweon O.J."/>
            <person name="Kim H.R."/>
            <person name="Kim T.-H."/>
            <person name="Ha S.-M."/>
            <person name="Lee M.-K."/>
        </authorList>
    </citation>
    <scope>NUCLEOTIDE SEQUENCE [LARGE SCALE GENOMIC DNA]</scope>
    <source>
        <strain evidence="2 3">MKL-02</strain>
    </source>
</reference>
<accession>A0A6I3I9G2</accession>
<protein>
    <recommendedName>
        <fullName evidence="1">Peptidase C39-like domain-containing protein</fullName>
    </recommendedName>
</protein>